<evidence type="ECO:0000256" key="2">
    <source>
        <dbReference type="SAM" id="Phobius"/>
    </source>
</evidence>
<dbReference type="CDD" id="cd05327">
    <property type="entry name" value="retinol-DH_like_SDR_c_like"/>
    <property type="match status" value="1"/>
</dbReference>
<keyword evidence="2" id="KW-1133">Transmembrane helix</keyword>
<dbReference type="SUPFAM" id="SSF51735">
    <property type="entry name" value="NAD(P)-binding Rossmann-fold domains"/>
    <property type="match status" value="1"/>
</dbReference>
<dbReference type="Pfam" id="PF00106">
    <property type="entry name" value="adh_short"/>
    <property type="match status" value="1"/>
</dbReference>
<dbReference type="EMBL" id="CVRI01000057">
    <property type="protein sequence ID" value="CRL01860.1"/>
    <property type="molecule type" value="Genomic_DNA"/>
</dbReference>
<sequence>MKMIWLIILSAWFIGYILIGFLVRCWTKFTNRHFESNNINLKGKTVLITGANNGLGKGVARFMANKGARVIMACRNMKTGKAVQDEIIRESGNDQIILLNVDLSSFRSIHEFCSKVIATETKIDILIHNAAYAGFIKKAVSADGIELTMATNHYGPFLMTTLLMDLLKKSAPRRIVVVTSKCHSVSYFTPQNEKHLNPIDCWLPLYQYSNSKLANLLFTFELARRLEGTGITVNALHPGTANSEIWQTESRIMNLSLYIFRKFLRSVNESIQTTLYVSLSKELENVTGKYFRNCKLGKTHKIAQNTSSQKILWKESEKIVNQINLGLTL</sequence>
<evidence type="ECO:0000313" key="4">
    <source>
        <dbReference type="Proteomes" id="UP000183832"/>
    </source>
</evidence>
<dbReference type="STRING" id="568069.A0A1J1IQN8"/>
<dbReference type="InterPro" id="IPR002347">
    <property type="entry name" value="SDR_fam"/>
</dbReference>
<dbReference type="Proteomes" id="UP000183832">
    <property type="component" value="Unassembled WGS sequence"/>
</dbReference>
<dbReference type="InterPro" id="IPR036291">
    <property type="entry name" value="NAD(P)-bd_dom_sf"/>
</dbReference>
<dbReference type="AlphaFoldDB" id="A0A1J1IQN8"/>
<feature type="transmembrane region" description="Helical" evidence="2">
    <location>
        <begin position="6"/>
        <end position="26"/>
    </location>
</feature>
<gene>
    <name evidence="3" type="ORF">CLUMA_CG015329</name>
</gene>
<keyword evidence="2" id="KW-0812">Transmembrane</keyword>
<proteinExistence type="predicted"/>
<dbReference type="PRINTS" id="PR00081">
    <property type="entry name" value="GDHRDH"/>
</dbReference>
<organism evidence="3 4">
    <name type="scientific">Clunio marinus</name>
    <dbReference type="NCBI Taxonomy" id="568069"/>
    <lineage>
        <taxon>Eukaryota</taxon>
        <taxon>Metazoa</taxon>
        <taxon>Ecdysozoa</taxon>
        <taxon>Arthropoda</taxon>
        <taxon>Hexapoda</taxon>
        <taxon>Insecta</taxon>
        <taxon>Pterygota</taxon>
        <taxon>Neoptera</taxon>
        <taxon>Endopterygota</taxon>
        <taxon>Diptera</taxon>
        <taxon>Nematocera</taxon>
        <taxon>Chironomoidea</taxon>
        <taxon>Chironomidae</taxon>
        <taxon>Clunio</taxon>
    </lineage>
</organism>
<evidence type="ECO:0000256" key="1">
    <source>
        <dbReference type="ARBA" id="ARBA00023002"/>
    </source>
</evidence>
<dbReference type="Gene3D" id="3.40.50.720">
    <property type="entry name" value="NAD(P)-binding Rossmann-like Domain"/>
    <property type="match status" value="1"/>
</dbReference>
<dbReference type="GO" id="GO:0016491">
    <property type="term" value="F:oxidoreductase activity"/>
    <property type="evidence" value="ECO:0007669"/>
    <property type="project" value="UniProtKB-KW"/>
</dbReference>
<keyword evidence="2" id="KW-0472">Membrane</keyword>
<reference evidence="3 4" key="1">
    <citation type="submission" date="2015-04" db="EMBL/GenBank/DDBJ databases">
        <authorList>
            <person name="Syromyatnikov M.Y."/>
            <person name="Popov V.N."/>
        </authorList>
    </citation>
    <scope>NUCLEOTIDE SEQUENCE [LARGE SCALE GENOMIC DNA]</scope>
</reference>
<protein>
    <submittedName>
        <fullName evidence="3">CLUMA_CG015329, isoform A</fullName>
    </submittedName>
</protein>
<keyword evidence="1" id="KW-0560">Oxidoreductase</keyword>
<dbReference type="PANTHER" id="PTHR43157">
    <property type="entry name" value="PHOSPHATIDYLINOSITOL-GLYCAN BIOSYNTHESIS CLASS F PROTEIN-RELATED"/>
    <property type="match status" value="1"/>
</dbReference>
<accession>A0A1J1IQN8</accession>
<dbReference type="PANTHER" id="PTHR43157:SF66">
    <property type="entry name" value="WW DOMAIN-CONTAINING OXIDOREDUCTASE-LIKE PROTEIN"/>
    <property type="match status" value="1"/>
</dbReference>
<evidence type="ECO:0000313" key="3">
    <source>
        <dbReference type="EMBL" id="CRL01860.1"/>
    </source>
</evidence>
<keyword evidence="4" id="KW-1185">Reference proteome</keyword>
<name>A0A1J1IQN8_9DIPT</name>
<dbReference type="OrthoDB" id="191139at2759"/>